<gene>
    <name evidence="2" type="ordered locus">AM1_3011</name>
</gene>
<proteinExistence type="predicted"/>
<dbReference type="RefSeq" id="WP_012163440.1">
    <property type="nucleotide sequence ID" value="NC_009925.1"/>
</dbReference>
<dbReference type="HOGENOM" id="CLU_020336_17_0_3"/>
<name>B0CCH8_ACAM1</name>
<evidence type="ECO:0000313" key="3">
    <source>
        <dbReference type="Proteomes" id="UP000000268"/>
    </source>
</evidence>
<sequence length="291" mass="31743">MASAQLQLDTYTWQWQNHTLNIATETLGSGPSVLLLPAFSTVSTRAELATLAQALASHFQVTLLDWPGFGDSDRPAVSYQPEFYRQFLKAFVQDTFPQEVAVVAAGHAAGYALALQSWSRMVLIAPTWRGPLAVMGAPVAMRHGIRQLVSAPMIGSALYGLNTRPGFLKWMYRRHVFVDETQLTAEFMAQKYQNTQQPGARYAPAAFVTGGLDPVDEREEFLTGLAQQTEPVMVIVAEQAPPKSKAEMEAMVQLPNIKAAYVPGSLGMAEEFGDAIAPMILPFLQGNTAPV</sequence>
<accession>B0CCH8</accession>
<dbReference type="ESTHER" id="acam1-b0cch8">
    <property type="family name" value="6_AlphaBeta_hydrolase"/>
</dbReference>
<dbReference type="STRING" id="329726.AM1_3011"/>
<evidence type="ECO:0000313" key="2">
    <source>
        <dbReference type="EMBL" id="ABW28007.1"/>
    </source>
</evidence>
<dbReference type="KEGG" id="amr:AM1_3011"/>
<dbReference type="Pfam" id="PF12697">
    <property type="entry name" value="Abhydrolase_6"/>
    <property type="match status" value="1"/>
</dbReference>
<feature type="domain" description="AB hydrolase-1" evidence="1">
    <location>
        <begin position="33"/>
        <end position="239"/>
    </location>
</feature>
<dbReference type="PANTHER" id="PTHR47914:SF1">
    <property type="entry name" value="ALPHA_BETA-HYDROLASES SUPERFAMILY PROTEIN"/>
    <property type="match status" value="1"/>
</dbReference>
<evidence type="ECO:0000259" key="1">
    <source>
        <dbReference type="Pfam" id="PF12697"/>
    </source>
</evidence>
<dbReference type="PANTHER" id="PTHR47914">
    <property type="entry name" value="ALPHA/BETA-HYDROLASES SUPERFAMILY PROTEIN"/>
    <property type="match status" value="1"/>
</dbReference>
<dbReference type="InterPro" id="IPR000073">
    <property type="entry name" value="AB_hydrolase_1"/>
</dbReference>
<reference evidence="2 3" key="1">
    <citation type="journal article" date="2008" name="Proc. Natl. Acad. Sci. U.S.A.">
        <title>Niche adaptation and genome expansion in the chlorophyll d-producing cyanobacterium Acaryochloris marina.</title>
        <authorList>
            <person name="Swingley W.D."/>
            <person name="Chen M."/>
            <person name="Cheung P.C."/>
            <person name="Conrad A.L."/>
            <person name="Dejesa L.C."/>
            <person name="Hao J."/>
            <person name="Honchak B.M."/>
            <person name="Karbach L.E."/>
            <person name="Kurdoglu A."/>
            <person name="Lahiri S."/>
            <person name="Mastrian S.D."/>
            <person name="Miyashita H."/>
            <person name="Page L."/>
            <person name="Ramakrishna P."/>
            <person name="Satoh S."/>
            <person name="Sattley W.M."/>
            <person name="Shimada Y."/>
            <person name="Taylor H.L."/>
            <person name="Tomo T."/>
            <person name="Tsuchiya T."/>
            <person name="Wang Z.T."/>
            <person name="Raymond J."/>
            <person name="Mimuro M."/>
            <person name="Blankenship R.E."/>
            <person name="Touchman J.W."/>
        </authorList>
    </citation>
    <scope>NUCLEOTIDE SEQUENCE [LARGE SCALE GENOMIC DNA]</scope>
    <source>
        <strain evidence="3">MBIC 11017</strain>
    </source>
</reference>
<dbReference type="eggNOG" id="COG0596">
    <property type="taxonomic scope" value="Bacteria"/>
</dbReference>
<dbReference type="OrthoDB" id="6181537at2"/>
<organism evidence="2 3">
    <name type="scientific">Acaryochloris marina (strain MBIC 11017)</name>
    <dbReference type="NCBI Taxonomy" id="329726"/>
    <lineage>
        <taxon>Bacteria</taxon>
        <taxon>Bacillati</taxon>
        <taxon>Cyanobacteriota</taxon>
        <taxon>Cyanophyceae</taxon>
        <taxon>Acaryochloridales</taxon>
        <taxon>Acaryochloridaceae</taxon>
        <taxon>Acaryochloris</taxon>
    </lineage>
</organism>
<dbReference type="Proteomes" id="UP000000268">
    <property type="component" value="Chromosome"/>
</dbReference>
<dbReference type="InterPro" id="IPR029058">
    <property type="entry name" value="AB_hydrolase_fold"/>
</dbReference>
<dbReference type="AlphaFoldDB" id="B0CCH8"/>
<protein>
    <recommendedName>
        <fullName evidence="1">AB hydrolase-1 domain-containing protein</fullName>
    </recommendedName>
</protein>
<dbReference type="EMBL" id="CP000828">
    <property type="protein sequence ID" value="ABW28007.1"/>
    <property type="molecule type" value="Genomic_DNA"/>
</dbReference>
<keyword evidence="3" id="KW-1185">Reference proteome</keyword>
<dbReference type="Gene3D" id="3.40.50.1820">
    <property type="entry name" value="alpha/beta hydrolase"/>
    <property type="match status" value="1"/>
</dbReference>
<dbReference type="SUPFAM" id="SSF53474">
    <property type="entry name" value="alpha/beta-Hydrolases"/>
    <property type="match status" value="1"/>
</dbReference>